<evidence type="ECO:0000313" key="1">
    <source>
        <dbReference type="EMBL" id="GJT84640.1"/>
    </source>
</evidence>
<gene>
    <name evidence="1" type="ORF">Tco_1066357</name>
</gene>
<reference evidence="1" key="1">
    <citation type="journal article" date="2022" name="Int. J. Mol. Sci.">
        <title>Draft Genome of Tanacetum Coccineum: Genomic Comparison of Closely Related Tanacetum-Family Plants.</title>
        <authorList>
            <person name="Yamashiro T."/>
            <person name="Shiraishi A."/>
            <person name="Nakayama K."/>
            <person name="Satake H."/>
        </authorList>
    </citation>
    <scope>NUCLEOTIDE SEQUENCE</scope>
</reference>
<organism evidence="1 2">
    <name type="scientific">Tanacetum coccineum</name>
    <dbReference type="NCBI Taxonomy" id="301880"/>
    <lineage>
        <taxon>Eukaryota</taxon>
        <taxon>Viridiplantae</taxon>
        <taxon>Streptophyta</taxon>
        <taxon>Embryophyta</taxon>
        <taxon>Tracheophyta</taxon>
        <taxon>Spermatophyta</taxon>
        <taxon>Magnoliopsida</taxon>
        <taxon>eudicotyledons</taxon>
        <taxon>Gunneridae</taxon>
        <taxon>Pentapetalae</taxon>
        <taxon>asterids</taxon>
        <taxon>campanulids</taxon>
        <taxon>Asterales</taxon>
        <taxon>Asteraceae</taxon>
        <taxon>Asteroideae</taxon>
        <taxon>Anthemideae</taxon>
        <taxon>Anthemidinae</taxon>
        <taxon>Tanacetum</taxon>
    </lineage>
</organism>
<keyword evidence="2" id="KW-1185">Reference proteome</keyword>
<name>A0ABQ5HAC8_9ASTR</name>
<protein>
    <submittedName>
        <fullName evidence="1">Uncharacterized protein</fullName>
    </submittedName>
</protein>
<sequence>MATMEENVIATGSENYPPMLEKGMYDSGKTRIMLYIQGKENGEMLNDSIKNGPVKLLSEITVKDRDGVTDIRRPQKVAYLSQEEKLRYDSDIRAVNIILLGLPVDIYTLINHFQTAKDIFDQSQGYEGNTGKNQASGARVVNRVGNAGTNQPRFKEFFDSKEVNALDVPNKSWQVSFNNGTRWEPEYYKRILLRSEVQAIKEIKKWLKESELQQQESLVIEGTTLEACLVTKVAVLEACLVNEGIVLNDNMGITESSG</sequence>
<evidence type="ECO:0000313" key="2">
    <source>
        <dbReference type="Proteomes" id="UP001151760"/>
    </source>
</evidence>
<proteinExistence type="predicted"/>
<accession>A0ABQ5HAC8</accession>
<reference evidence="1" key="2">
    <citation type="submission" date="2022-01" db="EMBL/GenBank/DDBJ databases">
        <authorList>
            <person name="Yamashiro T."/>
            <person name="Shiraishi A."/>
            <person name="Satake H."/>
            <person name="Nakayama K."/>
        </authorList>
    </citation>
    <scope>NUCLEOTIDE SEQUENCE</scope>
</reference>
<dbReference type="EMBL" id="BQNB010019377">
    <property type="protein sequence ID" value="GJT84640.1"/>
    <property type="molecule type" value="Genomic_DNA"/>
</dbReference>
<dbReference type="Proteomes" id="UP001151760">
    <property type="component" value="Unassembled WGS sequence"/>
</dbReference>
<comment type="caution">
    <text evidence="1">The sequence shown here is derived from an EMBL/GenBank/DDBJ whole genome shotgun (WGS) entry which is preliminary data.</text>
</comment>